<keyword evidence="3 6" id="KW-0694">RNA-binding</keyword>
<accession>A0A1F8DQN1</accession>
<dbReference type="GO" id="GO:0019843">
    <property type="term" value="F:rRNA binding"/>
    <property type="evidence" value="ECO:0007669"/>
    <property type="project" value="UniProtKB-UniRule"/>
</dbReference>
<comment type="function">
    <text evidence="6">One of the primary rRNA binding proteins, it binds specifically to the 5'-end of 16S ribosomal RNA.</text>
</comment>
<dbReference type="GO" id="GO:0006412">
    <property type="term" value="P:translation"/>
    <property type="evidence" value="ECO:0007669"/>
    <property type="project" value="UniProtKB-UniRule"/>
</dbReference>
<comment type="caution">
    <text evidence="7">The sequence shown here is derived from an EMBL/GenBank/DDBJ whole genome shotgun (WGS) entry which is preliminary data.</text>
</comment>
<dbReference type="GO" id="GO:0003735">
    <property type="term" value="F:structural constituent of ribosome"/>
    <property type="evidence" value="ECO:0007669"/>
    <property type="project" value="UniProtKB-UniRule"/>
</dbReference>
<dbReference type="EMBL" id="MGIP01000014">
    <property type="protein sequence ID" value="OGM90930.1"/>
    <property type="molecule type" value="Genomic_DNA"/>
</dbReference>
<gene>
    <name evidence="6" type="primary">rpsQ</name>
    <name evidence="7" type="ORF">A2755_01875</name>
</gene>
<dbReference type="SUPFAM" id="SSF50249">
    <property type="entry name" value="Nucleic acid-binding proteins"/>
    <property type="match status" value="1"/>
</dbReference>
<dbReference type="AlphaFoldDB" id="A0A1F8DQN1"/>
<dbReference type="PANTHER" id="PTHR10744:SF1">
    <property type="entry name" value="SMALL RIBOSOMAL SUBUNIT PROTEIN US17M"/>
    <property type="match status" value="1"/>
</dbReference>
<dbReference type="NCBIfam" id="TIGR03635">
    <property type="entry name" value="uS17_bact"/>
    <property type="match status" value="1"/>
</dbReference>
<dbReference type="NCBIfam" id="NF004123">
    <property type="entry name" value="PRK05610.1"/>
    <property type="match status" value="1"/>
</dbReference>
<keyword evidence="2 6" id="KW-0699">rRNA-binding</keyword>
<dbReference type="GO" id="GO:0022627">
    <property type="term" value="C:cytosolic small ribosomal subunit"/>
    <property type="evidence" value="ECO:0007669"/>
    <property type="project" value="UniProtKB-UniRule"/>
</dbReference>
<comment type="subunit">
    <text evidence="6">Part of the 30S ribosomal subunit.</text>
</comment>
<name>A0A1F8DQN1_9BACT</name>
<proteinExistence type="inferred from homology"/>
<dbReference type="STRING" id="1802555.A2755_01875"/>
<dbReference type="InterPro" id="IPR000266">
    <property type="entry name" value="Ribosomal_uS17"/>
</dbReference>
<protein>
    <recommendedName>
        <fullName evidence="6">Small ribosomal subunit protein uS17</fullName>
    </recommendedName>
</protein>
<dbReference type="Proteomes" id="UP000177029">
    <property type="component" value="Unassembled WGS sequence"/>
</dbReference>
<evidence type="ECO:0000256" key="1">
    <source>
        <dbReference type="ARBA" id="ARBA00010254"/>
    </source>
</evidence>
<evidence type="ECO:0000256" key="3">
    <source>
        <dbReference type="ARBA" id="ARBA00022884"/>
    </source>
</evidence>
<evidence type="ECO:0000256" key="2">
    <source>
        <dbReference type="ARBA" id="ARBA00022730"/>
    </source>
</evidence>
<keyword evidence="5 6" id="KW-0687">Ribonucleoprotein</keyword>
<dbReference type="InterPro" id="IPR012340">
    <property type="entry name" value="NA-bd_OB-fold"/>
</dbReference>
<evidence type="ECO:0000256" key="5">
    <source>
        <dbReference type="ARBA" id="ARBA00023274"/>
    </source>
</evidence>
<keyword evidence="4 6" id="KW-0689">Ribosomal protein</keyword>
<organism evidence="7 8">
    <name type="scientific">Candidatus Wolfebacteria bacterium RIFCSPHIGHO2_01_FULL_48_22</name>
    <dbReference type="NCBI Taxonomy" id="1802555"/>
    <lineage>
        <taxon>Bacteria</taxon>
        <taxon>Candidatus Wolfeibacteriota</taxon>
    </lineage>
</organism>
<sequence>MENNKTIQRTLEGTVVSDKMHKTRVVAVTRQKKHPVYKKYFAVTKKYKAHDEENAYHTGDIVEIMQIRPMSRDKRWKIVKLLSKKQDITHGEKEPKNDTESEL</sequence>
<dbReference type="Gene3D" id="2.40.50.140">
    <property type="entry name" value="Nucleic acid-binding proteins"/>
    <property type="match status" value="1"/>
</dbReference>
<dbReference type="PRINTS" id="PR00973">
    <property type="entry name" value="RIBOSOMALS17"/>
</dbReference>
<evidence type="ECO:0000313" key="7">
    <source>
        <dbReference type="EMBL" id="OGM90930.1"/>
    </source>
</evidence>
<dbReference type="CDD" id="cd00364">
    <property type="entry name" value="Ribosomal_uS17"/>
    <property type="match status" value="1"/>
</dbReference>
<dbReference type="InterPro" id="IPR019984">
    <property type="entry name" value="Ribosomal_uS17_bact/chlr"/>
</dbReference>
<evidence type="ECO:0000256" key="6">
    <source>
        <dbReference type="HAMAP-Rule" id="MF_01345"/>
    </source>
</evidence>
<dbReference type="HAMAP" id="MF_01345_B">
    <property type="entry name" value="Ribosomal_uS17_B"/>
    <property type="match status" value="1"/>
</dbReference>
<dbReference type="Pfam" id="PF00366">
    <property type="entry name" value="Ribosomal_S17"/>
    <property type="match status" value="1"/>
</dbReference>
<reference evidence="7 8" key="1">
    <citation type="journal article" date="2016" name="Nat. Commun.">
        <title>Thousands of microbial genomes shed light on interconnected biogeochemical processes in an aquifer system.</title>
        <authorList>
            <person name="Anantharaman K."/>
            <person name="Brown C.T."/>
            <person name="Hug L.A."/>
            <person name="Sharon I."/>
            <person name="Castelle C.J."/>
            <person name="Probst A.J."/>
            <person name="Thomas B.C."/>
            <person name="Singh A."/>
            <person name="Wilkins M.J."/>
            <person name="Karaoz U."/>
            <person name="Brodie E.L."/>
            <person name="Williams K.H."/>
            <person name="Hubbard S.S."/>
            <person name="Banfield J.F."/>
        </authorList>
    </citation>
    <scope>NUCLEOTIDE SEQUENCE [LARGE SCALE GENOMIC DNA]</scope>
</reference>
<comment type="similarity">
    <text evidence="1 6">Belongs to the universal ribosomal protein uS17 family.</text>
</comment>
<evidence type="ECO:0000313" key="8">
    <source>
        <dbReference type="Proteomes" id="UP000177029"/>
    </source>
</evidence>
<evidence type="ECO:0000256" key="4">
    <source>
        <dbReference type="ARBA" id="ARBA00022980"/>
    </source>
</evidence>
<dbReference type="PANTHER" id="PTHR10744">
    <property type="entry name" value="40S RIBOSOMAL PROTEIN S11 FAMILY MEMBER"/>
    <property type="match status" value="1"/>
</dbReference>